<gene>
    <name evidence="2" type="ORF">SAMN05443529_107152</name>
</gene>
<accession>A0A1G7XZD6</accession>
<dbReference type="Pfam" id="PF01966">
    <property type="entry name" value="HD"/>
    <property type="match status" value="1"/>
</dbReference>
<dbReference type="RefSeq" id="WP_092332187.1">
    <property type="nucleotide sequence ID" value="NZ_FNCP01000007.1"/>
</dbReference>
<dbReference type="AlphaFoldDB" id="A0A1G7XZD6"/>
<protein>
    <submittedName>
        <fullName evidence="2">HD domain-containing protein</fullName>
    </submittedName>
</protein>
<evidence type="ECO:0000313" key="3">
    <source>
        <dbReference type="Proteomes" id="UP000198656"/>
    </source>
</evidence>
<organism evidence="2 3">
    <name type="scientific">Desulfosporosinus hippei DSM 8344</name>
    <dbReference type="NCBI Taxonomy" id="1121419"/>
    <lineage>
        <taxon>Bacteria</taxon>
        <taxon>Bacillati</taxon>
        <taxon>Bacillota</taxon>
        <taxon>Clostridia</taxon>
        <taxon>Eubacteriales</taxon>
        <taxon>Desulfitobacteriaceae</taxon>
        <taxon>Desulfosporosinus</taxon>
    </lineage>
</organism>
<dbReference type="SUPFAM" id="SSF109604">
    <property type="entry name" value="HD-domain/PDEase-like"/>
    <property type="match status" value="1"/>
</dbReference>
<proteinExistence type="predicted"/>
<keyword evidence="3" id="KW-1185">Reference proteome</keyword>
<evidence type="ECO:0000259" key="1">
    <source>
        <dbReference type="Pfam" id="PF01966"/>
    </source>
</evidence>
<dbReference type="OrthoDB" id="68032at2"/>
<reference evidence="3" key="1">
    <citation type="submission" date="2016-10" db="EMBL/GenBank/DDBJ databases">
        <authorList>
            <person name="Varghese N."/>
            <person name="Submissions S."/>
        </authorList>
    </citation>
    <scope>NUCLEOTIDE SEQUENCE [LARGE SCALE GENOMIC DNA]</scope>
    <source>
        <strain evidence="3">DSM 8344</strain>
    </source>
</reference>
<evidence type="ECO:0000313" key="2">
    <source>
        <dbReference type="EMBL" id="SDG89565.1"/>
    </source>
</evidence>
<feature type="domain" description="HD" evidence="1">
    <location>
        <begin position="65"/>
        <end position="166"/>
    </location>
</feature>
<dbReference type="Proteomes" id="UP000198656">
    <property type="component" value="Unassembled WGS sequence"/>
</dbReference>
<dbReference type="InterPro" id="IPR006674">
    <property type="entry name" value="HD_domain"/>
</dbReference>
<dbReference type="EMBL" id="FNCP01000007">
    <property type="protein sequence ID" value="SDG89565.1"/>
    <property type="molecule type" value="Genomic_DNA"/>
</dbReference>
<name>A0A1G7XZD6_9FIRM</name>
<dbReference type="STRING" id="1121419.SAMN05443529_107152"/>
<dbReference type="Gene3D" id="1.10.3210.10">
    <property type="entry name" value="Hypothetical protein af1432"/>
    <property type="match status" value="1"/>
</dbReference>
<sequence length="166" mass="19252">MFYRIHQFIRTIMPRIKPADVEWATKHLSSAAAELFLRQSKAEQRHAIDVAKSIIKASYPLSYLDYQNLISAALLHDCGKSVVSIRLWQRVYIVLMHKAPKPLWSILEKGPSFFSFPLKIYTRHSLWSEYLARKSGMNSIVCHLIREHHSPNTDLGRILKQADDTH</sequence>